<dbReference type="GO" id="GO:0016020">
    <property type="term" value="C:membrane"/>
    <property type="evidence" value="ECO:0007669"/>
    <property type="project" value="InterPro"/>
</dbReference>
<reference evidence="3" key="1">
    <citation type="journal article" date="2008" name="Nat. Genet.">
        <title>The Pristionchus pacificus genome provides a unique perspective on nematode lifestyle and parasitism.</title>
        <authorList>
            <person name="Dieterich C."/>
            <person name="Clifton S.W."/>
            <person name="Schuster L.N."/>
            <person name="Chinwalla A."/>
            <person name="Delehaunty K."/>
            <person name="Dinkelacker I."/>
            <person name="Fulton L."/>
            <person name="Fulton R."/>
            <person name="Godfrey J."/>
            <person name="Minx P."/>
            <person name="Mitreva M."/>
            <person name="Roeseler W."/>
            <person name="Tian H."/>
            <person name="Witte H."/>
            <person name="Yang S.P."/>
            <person name="Wilson R.K."/>
            <person name="Sommer R.J."/>
        </authorList>
    </citation>
    <scope>NUCLEOTIDE SEQUENCE [LARGE SCALE GENOMIC DNA]</scope>
    <source>
        <strain evidence="3">PS312</strain>
    </source>
</reference>
<dbReference type="Pfam" id="PF03125">
    <property type="entry name" value="Sre"/>
    <property type="match status" value="2"/>
</dbReference>
<comment type="similarity">
    <text evidence="1">Belongs to the nematode receptor-like protein sre family.</text>
</comment>
<organism evidence="2 3">
    <name type="scientific">Pristionchus pacificus</name>
    <name type="common">Parasitic nematode worm</name>
    <dbReference type="NCBI Taxonomy" id="54126"/>
    <lineage>
        <taxon>Eukaryota</taxon>
        <taxon>Metazoa</taxon>
        <taxon>Ecdysozoa</taxon>
        <taxon>Nematoda</taxon>
        <taxon>Chromadorea</taxon>
        <taxon>Rhabditida</taxon>
        <taxon>Rhabditina</taxon>
        <taxon>Diplogasteromorpha</taxon>
        <taxon>Diplogasteroidea</taxon>
        <taxon>Neodiplogasteridae</taxon>
        <taxon>Pristionchus</taxon>
    </lineage>
</organism>
<evidence type="ECO:0000256" key="1">
    <source>
        <dbReference type="ARBA" id="ARBA00006803"/>
    </source>
</evidence>
<accession>A0A2A6C1Q2</accession>
<name>A0A2A6C1Q2_PRIPA</name>
<keyword evidence="3" id="KW-1185">Reference proteome</keyword>
<dbReference type="Proteomes" id="UP000005239">
    <property type="component" value="Unassembled WGS sequence"/>
</dbReference>
<reference evidence="2" key="2">
    <citation type="submission" date="2022-06" db="UniProtKB">
        <authorList>
            <consortium name="EnsemblMetazoa"/>
        </authorList>
    </citation>
    <scope>IDENTIFICATION</scope>
    <source>
        <strain evidence="2">PS312</strain>
    </source>
</reference>
<evidence type="ECO:0000313" key="2">
    <source>
        <dbReference type="EnsemblMetazoa" id="PPA42081.1"/>
    </source>
</evidence>
<accession>A0A8R1Z6F1</accession>
<evidence type="ECO:0000313" key="3">
    <source>
        <dbReference type="Proteomes" id="UP000005239"/>
    </source>
</evidence>
<dbReference type="AlphaFoldDB" id="A0A2A6C1Q2"/>
<dbReference type="InterPro" id="IPR004151">
    <property type="entry name" value="7TM_GPCR_serpentine_rcpt_Sre"/>
</dbReference>
<dbReference type="GO" id="GO:0007606">
    <property type="term" value="P:sensory perception of chemical stimulus"/>
    <property type="evidence" value="ECO:0007669"/>
    <property type="project" value="InterPro"/>
</dbReference>
<dbReference type="EnsemblMetazoa" id="PPA42081.1">
    <property type="protein sequence ID" value="PPA42081.1"/>
    <property type="gene ID" value="WBGene00280450"/>
</dbReference>
<sequence length="1079" mass="123747">MKFVVVNCIRLFTMAPAADYLFLSIETLINTISIIVMIPCMITLVKTQGMHGNCKILLVTSGTVQILVLLVQCTLFVYDFAIENLIHYGAKEFGFHYAQNALFAISTMFAVWNAAKYESRKHHLIPLFILLCGSLPFAFLIVYANYFLLISDKTIYVFYVFEGFTLLVSIVIIVYARHKLMHMPYDQDRLKAKYQITEVLKFSVAILPSVILSVFMHTFSLVPTFLWQHGLLTWPECCLIYFSVHSVNCIVTKAALIACHAGMRHRFKLIFNSQGSANHEKHRTRRQRLLFSTEIIYFRLRSIFDAIQNITDVQYLFLSIEMFVNTISLIVMVPFMITLVRTQGMHDNCKILLVTSGAVQLALLIVQCALYVYDFIIGNLTHDPESGFLFAQNGLFSMATYISLVLVLERTFAVWNAAEYETTEHHFVALFVLLSGSLGFAAFVIYMNYWLFLNFYMIFVFYAIEGVTFVISIVIIIYARQKLNNLPYDEDRLKAKYQVTEVLKFSVAILPSVILSVIMHTFSLIPTFLWQQGVIRYPLCCVFYFSVHSLSCIVTKFTLIFCHKGMRQRFQLLFIARLSTPTGARIKRDTEKEGIEYFDKMKATWDGFTEMAPASDYLFLSVETFINSISLIIMIPCLSTVIRTQGMHGNCKLILVTSAGVNSLILCVQTALFAFNFITENLMPITDAKERPFLYMQNTLFTMSSYVSIVLVLERVYAVRNAAQYEKCERHLIPLFILITGCLAMAMLHVYVIYWHNWFFQSIAMTYAVEGCTLIISIVIIIYARHKLKHIPYDGDRLKAKYQIREVLNFSIAILPSVIVSSVMHTLSLVPTLLWINGVINYSVCCVFYFTVHSINCIFTKMMLIVCHRGMRERFQRLFVSRLSTPKGARVIRDTEKEGKEYFDQMKASWDGTPVRNNIFPEQMRLCLLLICTILLIGNDAMRRPIAPAKLLGYKHLNATELVKAIADDEKNEGGKVALYCQYAFCHGLENIMNCDDHCANYAIFVGDNEKQTYKQRVTKLDTNTKPASDVHECTKVCESDCGSNYIVCEALCQIHFSFGNRKEYEVELNTFIGRLRND</sequence>
<protein>
    <submittedName>
        <fullName evidence="2">G protein-coupled receptor</fullName>
    </submittedName>
</protein>
<dbReference type="PANTHER" id="PTHR47521">
    <property type="entry name" value="SERPENTINE RECEPTOR, CLASS E (EPSILON)-RELATED"/>
    <property type="match status" value="1"/>
</dbReference>
<proteinExistence type="inferred from homology"/>
<gene>
    <name evidence="2" type="primary">WBGene00280450</name>
</gene>
<dbReference type="InterPro" id="IPR052860">
    <property type="entry name" value="NRL-GPCR1"/>
</dbReference>
<dbReference type="SUPFAM" id="SSF81321">
    <property type="entry name" value="Family A G protein-coupled receptor-like"/>
    <property type="match status" value="1"/>
</dbReference>
<dbReference type="PANTHER" id="PTHR47521:SF18">
    <property type="entry name" value="G PROTEIN-COUPLED RECEPTOR-RELATED"/>
    <property type="match status" value="1"/>
</dbReference>